<evidence type="ECO:0000313" key="1">
    <source>
        <dbReference type="EMBL" id="GFS73587.1"/>
    </source>
</evidence>
<keyword evidence="2" id="KW-1185">Reference proteome</keyword>
<dbReference type="Proteomes" id="UP000887013">
    <property type="component" value="Unassembled WGS sequence"/>
</dbReference>
<evidence type="ECO:0000313" key="2">
    <source>
        <dbReference type="Proteomes" id="UP000887013"/>
    </source>
</evidence>
<organism evidence="1 2">
    <name type="scientific">Nephila pilipes</name>
    <name type="common">Giant wood spider</name>
    <name type="synonym">Nephila maculata</name>
    <dbReference type="NCBI Taxonomy" id="299642"/>
    <lineage>
        <taxon>Eukaryota</taxon>
        <taxon>Metazoa</taxon>
        <taxon>Ecdysozoa</taxon>
        <taxon>Arthropoda</taxon>
        <taxon>Chelicerata</taxon>
        <taxon>Arachnida</taxon>
        <taxon>Araneae</taxon>
        <taxon>Araneomorphae</taxon>
        <taxon>Entelegynae</taxon>
        <taxon>Araneoidea</taxon>
        <taxon>Nephilidae</taxon>
        <taxon>Nephila</taxon>
    </lineage>
</organism>
<protein>
    <submittedName>
        <fullName evidence="1">Uncharacterized protein</fullName>
    </submittedName>
</protein>
<reference evidence="1" key="1">
    <citation type="submission" date="2020-08" db="EMBL/GenBank/DDBJ databases">
        <title>Multicomponent nature underlies the extraordinary mechanical properties of spider dragline silk.</title>
        <authorList>
            <person name="Kono N."/>
            <person name="Nakamura H."/>
            <person name="Mori M."/>
            <person name="Yoshida Y."/>
            <person name="Ohtoshi R."/>
            <person name="Malay A.D."/>
            <person name="Moran D.A.P."/>
            <person name="Tomita M."/>
            <person name="Numata K."/>
            <person name="Arakawa K."/>
        </authorList>
    </citation>
    <scope>NUCLEOTIDE SEQUENCE</scope>
</reference>
<proteinExistence type="predicted"/>
<dbReference type="EMBL" id="BMAW01001332">
    <property type="protein sequence ID" value="GFS73587.1"/>
    <property type="molecule type" value="Genomic_DNA"/>
</dbReference>
<comment type="caution">
    <text evidence="1">The sequence shown here is derived from an EMBL/GenBank/DDBJ whole genome shotgun (WGS) entry which is preliminary data.</text>
</comment>
<dbReference type="AlphaFoldDB" id="A0A8X6T197"/>
<accession>A0A8X6T197</accession>
<name>A0A8X6T197_NEPPI</name>
<sequence length="107" mass="12416">MVNSKTVIFNFIVRNPQQTIDHFRGIKVPDSFSEAYLINFIRNPDPAQREKVNRTAHDRTPGNDHRRSLCSSVLALSNRETCVAMLEEQQQLRVKHSDAVLAVWDYY</sequence>
<gene>
    <name evidence="1" type="ORF">NPIL_280421</name>
</gene>